<evidence type="ECO:0000313" key="7">
    <source>
        <dbReference type="EMBL" id="MFC3762405.1"/>
    </source>
</evidence>
<accession>A0ABV7YFI3</accession>
<keyword evidence="4" id="KW-0813">Transport</keyword>
<dbReference type="Gene3D" id="2.60.40.2030">
    <property type="match status" value="2"/>
</dbReference>
<evidence type="ECO:0000256" key="5">
    <source>
        <dbReference type="SAM" id="SignalP"/>
    </source>
</evidence>
<dbReference type="InterPro" id="IPR003644">
    <property type="entry name" value="Calx_beta"/>
</dbReference>
<comment type="caution">
    <text evidence="7">The sequence shown here is derived from an EMBL/GenBank/DDBJ whole genome shotgun (WGS) entry which is preliminary data.</text>
</comment>
<sequence>MLRRLFVAVLVAIAAVLVGAAPASADCWYCTVSIDDNARSEYRSSAHDLGWLRFTVRLGFVPSTDVVVGYQTANGSATAGDYTGKTDTVTVQQGQTTASIYITVAQDAWVESNEWFRVKLTSTSSGHVDNGDQHHDAYGTGWILDDDPARLSIVDAKPANEYANLDFTVRLSAPLTSAVTVKASTAPAAGTASAGADYYPTTKWLTFAPGETTKTFTLDVFHDQSIHEPTENLRITLSSASGAPIADSQAWGTIYEVDFIS</sequence>
<evidence type="ECO:0000256" key="1">
    <source>
        <dbReference type="ARBA" id="ARBA00022729"/>
    </source>
</evidence>
<dbReference type="Proteomes" id="UP001595699">
    <property type="component" value="Unassembled WGS sequence"/>
</dbReference>
<dbReference type="InterPro" id="IPR038081">
    <property type="entry name" value="CalX-like_sf"/>
</dbReference>
<gene>
    <name evidence="7" type="ORF">ACFOUW_16305</name>
</gene>
<evidence type="ECO:0000256" key="4">
    <source>
        <dbReference type="ARBA" id="ARBA00023065"/>
    </source>
</evidence>
<keyword evidence="4" id="KW-0406">Ion transport</keyword>
<evidence type="ECO:0000313" key="8">
    <source>
        <dbReference type="Proteomes" id="UP001595699"/>
    </source>
</evidence>
<dbReference type="RefSeq" id="WP_205118699.1">
    <property type="nucleotide sequence ID" value="NZ_JAFBCM010000001.1"/>
</dbReference>
<name>A0ABV7YFI3_9ACTN</name>
<evidence type="ECO:0000256" key="2">
    <source>
        <dbReference type="ARBA" id="ARBA00022737"/>
    </source>
</evidence>
<reference evidence="8" key="1">
    <citation type="journal article" date="2019" name="Int. J. Syst. Evol. Microbiol.">
        <title>The Global Catalogue of Microorganisms (GCM) 10K type strain sequencing project: providing services to taxonomists for standard genome sequencing and annotation.</title>
        <authorList>
            <consortium name="The Broad Institute Genomics Platform"/>
            <consortium name="The Broad Institute Genome Sequencing Center for Infectious Disease"/>
            <person name="Wu L."/>
            <person name="Ma J."/>
        </authorList>
    </citation>
    <scope>NUCLEOTIDE SEQUENCE [LARGE SCALE GENOMIC DNA]</scope>
    <source>
        <strain evidence="8">CGMCC 4.7241</strain>
    </source>
</reference>
<keyword evidence="1 5" id="KW-0732">Signal</keyword>
<dbReference type="InterPro" id="IPR051171">
    <property type="entry name" value="CaCA"/>
</dbReference>
<feature type="signal peptide" evidence="5">
    <location>
        <begin position="1"/>
        <end position="25"/>
    </location>
</feature>
<proteinExistence type="predicted"/>
<feature type="chain" id="PRO_5045416549" evidence="5">
    <location>
        <begin position="26"/>
        <end position="261"/>
    </location>
</feature>
<dbReference type="Pfam" id="PF03160">
    <property type="entry name" value="Calx-beta"/>
    <property type="match status" value="2"/>
</dbReference>
<dbReference type="SMART" id="SM00237">
    <property type="entry name" value="Calx_beta"/>
    <property type="match status" value="1"/>
</dbReference>
<dbReference type="EMBL" id="JBHRZH010000015">
    <property type="protein sequence ID" value="MFC3762405.1"/>
    <property type="molecule type" value="Genomic_DNA"/>
</dbReference>
<protein>
    <submittedName>
        <fullName evidence="7">Calx-beta domain-containing protein</fullName>
    </submittedName>
</protein>
<evidence type="ECO:0000259" key="6">
    <source>
        <dbReference type="SMART" id="SM00237"/>
    </source>
</evidence>
<keyword evidence="2" id="KW-0677">Repeat</keyword>
<feature type="domain" description="Calx-beta" evidence="6">
    <location>
        <begin position="139"/>
        <end position="238"/>
    </location>
</feature>
<keyword evidence="3" id="KW-0106">Calcium</keyword>
<evidence type="ECO:0000256" key="3">
    <source>
        <dbReference type="ARBA" id="ARBA00022837"/>
    </source>
</evidence>
<keyword evidence="8" id="KW-1185">Reference proteome</keyword>
<organism evidence="7 8">
    <name type="scientific">Tenggerimyces flavus</name>
    <dbReference type="NCBI Taxonomy" id="1708749"/>
    <lineage>
        <taxon>Bacteria</taxon>
        <taxon>Bacillati</taxon>
        <taxon>Actinomycetota</taxon>
        <taxon>Actinomycetes</taxon>
        <taxon>Propionibacteriales</taxon>
        <taxon>Nocardioidaceae</taxon>
        <taxon>Tenggerimyces</taxon>
    </lineage>
</organism>
<dbReference type="PANTHER" id="PTHR11878">
    <property type="entry name" value="SODIUM/CALCIUM EXCHANGER"/>
    <property type="match status" value="1"/>
</dbReference>
<dbReference type="SUPFAM" id="SSF141072">
    <property type="entry name" value="CalX-like"/>
    <property type="match status" value="2"/>
</dbReference>
<dbReference type="PANTHER" id="PTHR11878:SF65">
    <property type="entry name" value="NA_CA-EXCHANGE PROTEIN, ISOFORM G"/>
    <property type="match status" value="1"/>
</dbReference>